<evidence type="ECO:0000256" key="3">
    <source>
        <dbReference type="ARBA" id="ARBA00023163"/>
    </source>
</evidence>
<reference evidence="6" key="1">
    <citation type="submission" date="2022-11" db="EMBL/GenBank/DDBJ databases">
        <title>Description of Microcella daejonensis nov. sp, isolated from riverside soil.</title>
        <authorList>
            <person name="Molina K.M."/>
            <person name="Kim S.B."/>
        </authorList>
    </citation>
    <scope>NUCLEOTIDE SEQUENCE</scope>
    <source>
        <strain evidence="6">MMS21-STM12</strain>
    </source>
</reference>
<dbReference type="EMBL" id="CP113089">
    <property type="protein sequence ID" value="WAB81983.1"/>
    <property type="molecule type" value="Genomic_DNA"/>
</dbReference>
<dbReference type="InterPro" id="IPR036271">
    <property type="entry name" value="Tet_transcr_reg_TetR-rel_C_sf"/>
</dbReference>
<evidence type="ECO:0000313" key="6">
    <source>
        <dbReference type="EMBL" id="WAB81983.1"/>
    </source>
</evidence>
<name>A0A9E8S952_9MICO</name>
<dbReference type="KEGG" id="mdb:OVN18_02900"/>
<evidence type="ECO:0000259" key="5">
    <source>
        <dbReference type="PROSITE" id="PS50977"/>
    </source>
</evidence>
<dbReference type="PANTHER" id="PTHR47506">
    <property type="entry name" value="TRANSCRIPTIONAL REGULATORY PROTEIN"/>
    <property type="match status" value="1"/>
</dbReference>
<dbReference type="Proteomes" id="UP001164706">
    <property type="component" value="Chromosome"/>
</dbReference>
<evidence type="ECO:0000256" key="4">
    <source>
        <dbReference type="PROSITE-ProRule" id="PRU00335"/>
    </source>
</evidence>
<feature type="DNA-binding region" description="H-T-H motif" evidence="4">
    <location>
        <begin position="30"/>
        <end position="49"/>
    </location>
</feature>
<dbReference type="PRINTS" id="PR00455">
    <property type="entry name" value="HTHTETR"/>
</dbReference>
<dbReference type="GO" id="GO:0003677">
    <property type="term" value="F:DNA binding"/>
    <property type="evidence" value="ECO:0007669"/>
    <property type="project" value="UniProtKB-UniRule"/>
</dbReference>
<keyword evidence="3" id="KW-0804">Transcription</keyword>
<dbReference type="Gene3D" id="1.10.357.10">
    <property type="entry name" value="Tetracycline Repressor, domain 2"/>
    <property type="match status" value="1"/>
</dbReference>
<proteinExistence type="predicted"/>
<evidence type="ECO:0000256" key="1">
    <source>
        <dbReference type="ARBA" id="ARBA00023015"/>
    </source>
</evidence>
<sequence length="190" mass="20063">MQATLIDPDRRIVVEAADALFYSRGYGAVGMDAVRDAAGISLRRLYAHFPSKQRLIIAVLELRHETWVSGIRARVDAAPAGRSRLLAIFDYLELCAAVGDYRGCGFINAVGELGDAHPEVLEVARAHKRGFQEYVAELVAQAGADPALAPGLALLAEGSQTTAAIAGSVQPVRDARAAAGILIDAAMPAN</sequence>
<dbReference type="RefSeq" id="WP_267738071.1">
    <property type="nucleotide sequence ID" value="NZ_CP113089.1"/>
</dbReference>
<dbReference type="SUPFAM" id="SSF48498">
    <property type="entry name" value="Tetracyclin repressor-like, C-terminal domain"/>
    <property type="match status" value="1"/>
</dbReference>
<dbReference type="InterPro" id="IPR001647">
    <property type="entry name" value="HTH_TetR"/>
</dbReference>
<organism evidence="6 7">
    <name type="scientific">Microcella daejeonensis</name>
    <dbReference type="NCBI Taxonomy" id="2994971"/>
    <lineage>
        <taxon>Bacteria</taxon>
        <taxon>Bacillati</taxon>
        <taxon>Actinomycetota</taxon>
        <taxon>Actinomycetes</taxon>
        <taxon>Micrococcales</taxon>
        <taxon>Microbacteriaceae</taxon>
        <taxon>Microcella</taxon>
    </lineage>
</organism>
<accession>A0A9E8S952</accession>
<feature type="domain" description="HTH tetR-type" evidence="5">
    <location>
        <begin position="7"/>
        <end position="67"/>
    </location>
</feature>
<dbReference type="PROSITE" id="PS50977">
    <property type="entry name" value="HTH_TETR_2"/>
    <property type="match status" value="1"/>
</dbReference>
<keyword evidence="1" id="KW-0805">Transcription regulation</keyword>
<protein>
    <submittedName>
        <fullName evidence="6">Helix-turn-helix domain containing protein</fullName>
    </submittedName>
</protein>
<keyword evidence="7" id="KW-1185">Reference proteome</keyword>
<dbReference type="SUPFAM" id="SSF46689">
    <property type="entry name" value="Homeodomain-like"/>
    <property type="match status" value="1"/>
</dbReference>
<dbReference type="Pfam" id="PF00440">
    <property type="entry name" value="TetR_N"/>
    <property type="match status" value="1"/>
</dbReference>
<evidence type="ECO:0000313" key="7">
    <source>
        <dbReference type="Proteomes" id="UP001164706"/>
    </source>
</evidence>
<dbReference type="PANTHER" id="PTHR47506:SF7">
    <property type="entry name" value="TRANSCRIPTIONAL REGULATORY PROTEIN"/>
    <property type="match status" value="1"/>
</dbReference>
<keyword evidence="2 4" id="KW-0238">DNA-binding</keyword>
<gene>
    <name evidence="6" type="ORF">OVN18_02900</name>
</gene>
<dbReference type="InterPro" id="IPR009057">
    <property type="entry name" value="Homeodomain-like_sf"/>
</dbReference>
<dbReference type="AlphaFoldDB" id="A0A9E8S952"/>
<evidence type="ECO:0000256" key="2">
    <source>
        <dbReference type="ARBA" id="ARBA00023125"/>
    </source>
</evidence>